<comment type="caution">
    <text evidence="1">The sequence shown here is derived from an EMBL/GenBank/DDBJ whole genome shotgun (WGS) entry which is preliminary data.</text>
</comment>
<gene>
    <name evidence="1" type="ORF">FB563_8410</name>
</gene>
<proteinExistence type="predicted"/>
<organism evidence="1 2">
    <name type="scientific">Streptomyces puniciscabiei</name>
    <dbReference type="NCBI Taxonomy" id="164348"/>
    <lineage>
        <taxon>Bacteria</taxon>
        <taxon>Bacillati</taxon>
        <taxon>Actinomycetota</taxon>
        <taxon>Actinomycetes</taxon>
        <taxon>Kitasatosporales</taxon>
        <taxon>Streptomycetaceae</taxon>
        <taxon>Streptomyces</taxon>
    </lineage>
</organism>
<sequence>MALLGVGILAANIVEVVQGDDRISELRAHGRRVPGDASVLTVCSTGRTSSCSTSAVWLSFPDAKGLPRFTAETRLAHALYVPSGERDAEGHVHTTVVYDPADPDDAQAAGVLHWNAWDLIEHRWLPFTIGAGLAVAGSVALVHRGGDERRP</sequence>
<dbReference type="Proteomes" id="UP000318103">
    <property type="component" value="Unassembled WGS sequence"/>
</dbReference>
<reference evidence="1 2" key="1">
    <citation type="submission" date="2019-06" db="EMBL/GenBank/DDBJ databases">
        <title>Sequencing the genomes of 1000 actinobacteria strains.</title>
        <authorList>
            <person name="Klenk H.-P."/>
        </authorList>
    </citation>
    <scope>NUCLEOTIDE SEQUENCE [LARGE SCALE GENOMIC DNA]</scope>
    <source>
        <strain evidence="1 2">DSM 41929</strain>
    </source>
</reference>
<evidence type="ECO:0000313" key="2">
    <source>
        <dbReference type="Proteomes" id="UP000318103"/>
    </source>
</evidence>
<dbReference type="EMBL" id="VFNX01000008">
    <property type="protein sequence ID" value="TQK79187.1"/>
    <property type="molecule type" value="Genomic_DNA"/>
</dbReference>
<dbReference type="AlphaFoldDB" id="A0A542SXZ5"/>
<dbReference type="STRING" id="164348.BFF78_41075"/>
<protein>
    <recommendedName>
        <fullName evidence="3">DUF3592 domain-containing protein</fullName>
    </recommendedName>
</protein>
<evidence type="ECO:0008006" key="3">
    <source>
        <dbReference type="Google" id="ProtNLM"/>
    </source>
</evidence>
<evidence type="ECO:0000313" key="1">
    <source>
        <dbReference type="EMBL" id="TQK79187.1"/>
    </source>
</evidence>
<accession>A0A542SXZ5</accession>
<keyword evidence="2" id="KW-1185">Reference proteome</keyword>
<name>A0A542SXZ5_9ACTN</name>